<dbReference type="AlphaFoldDB" id="A0A429Y3T7"/>
<feature type="active site" description="Charge relay system" evidence="1">
    <location>
        <position position="192"/>
    </location>
</feature>
<accession>A0A429Y3T7</accession>
<keyword evidence="5" id="KW-1185">Reference proteome</keyword>
<dbReference type="Proteomes" id="UP000287156">
    <property type="component" value="Unassembled WGS sequence"/>
</dbReference>
<evidence type="ECO:0000313" key="5">
    <source>
        <dbReference type="Proteomes" id="UP000287156"/>
    </source>
</evidence>
<name>A0A429Y3T7_9BACI</name>
<evidence type="ECO:0000256" key="2">
    <source>
        <dbReference type="PIRSR" id="PIRSR017388-2"/>
    </source>
</evidence>
<dbReference type="InterPro" id="IPR029058">
    <property type="entry name" value="AB_hydrolase_fold"/>
</dbReference>
<evidence type="ECO:0000313" key="4">
    <source>
        <dbReference type="EMBL" id="RST76096.1"/>
    </source>
</evidence>
<dbReference type="RefSeq" id="WP_126048252.1">
    <property type="nucleotide sequence ID" value="NZ_QYTV02000002.1"/>
</dbReference>
<evidence type="ECO:0000259" key="3">
    <source>
        <dbReference type="Pfam" id="PF12146"/>
    </source>
</evidence>
<dbReference type="OrthoDB" id="9800213at2"/>
<dbReference type="EMBL" id="QYTV02000002">
    <property type="protein sequence ID" value="RST76096.1"/>
    <property type="molecule type" value="Genomic_DNA"/>
</dbReference>
<evidence type="ECO:0000256" key="1">
    <source>
        <dbReference type="PIRSR" id="PIRSR017388-1"/>
    </source>
</evidence>
<feature type="binding site" evidence="2">
    <location>
        <position position="24"/>
    </location>
    <ligand>
        <name>substrate</name>
    </ligand>
</feature>
<feature type="binding site" evidence="2">
    <location>
        <position position="94"/>
    </location>
    <ligand>
        <name>substrate</name>
    </ligand>
</feature>
<dbReference type="SUPFAM" id="SSF53474">
    <property type="entry name" value="alpha/beta-Hydrolases"/>
    <property type="match status" value="1"/>
</dbReference>
<protein>
    <submittedName>
        <fullName evidence="4">Alpha/beta fold hydrolase</fullName>
    </submittedName>
</protein>
<dbReference type="PIRSF" id="PIRSF017388">
    <property type="entry name" value="Esterase_lipase"/>
    <property type="match status" value="1"/>
</dbReference>
<proteinExistence type="predicted"/>
<dbReference type="InterPro" id="IPR022742">
    <property type="entry name" value="Hydrolase_4"/>
</dbReference>
<dbReference type="InterPro" id="IPR012354">
    <property type="entry name" value="Esterase_lipase"/>
</dbReference>
<dbReference type="Pfam" id="PF12146">
    <property type="entry name" value="Hydrolase_4"/>
    <property type="match status" value="1"/>
</dbReference>
<feature type="active site" description="Charge relay system" evidence="1">
    <location>
        <position position="222"/>
    </location>
</feature>
<organism evidence="4 5">
    <name type="scientific">Siminovitchia acidinfaciens</name>
    <dbReference type="NCBI Taxonomy" id="2321395"/>
    <lineage>
        <taxon>Bacteria</taxon>
        <taxon>Bacillati</taxon>
        <taxon>Bacillota</taxon>
        <taxon>Bacilli</taxon>
        <taxon>Bacillales</taxon>
        <taxon>Bacillaceae</taxon>
        <taxon>Siminovitchia</taxon>
    </lineage>
</organism>
<feature type="active site" description="Nucleophile" evidence="1">
    <location>
        <position position="93"/>
    </location>
</feature>
<sequence length="252" mass="28438">MKIIAPRSFTYEAGNRAVLLLHGFTSSTNDVKLLGRHLQAHGYTCHAPLYKGHGIGPDELIQTGPTEWWNDVLEGYRYLTSEGYKEIAVAGISMGGVFALRLSGFEKVQAVISMSAPILKRNTEDLFKRVLGYAKRFKKLEGKSDEQILVEINELADKRMDSLADLQKFIVETDSSLKKIASPVFVLQGCLDDPLYKESADIIFNTVDVENKQIQWYEDSGHMMTIGSERKQINEDIRKFLDSIEWESDING</sequence>
<keyword evidence="4" id="KW-0378">Hydrolase</keyword>
<dbReference type="GO" id="GO:0052689">
    <property type="term" value="F:carboxylic ester hydrolase activity"/>
    <property type="evidence" value="ECO:0007669"/>
    <property type="project" value="InterPro"/>
</dbReference>
<reference evidence="4" key="1">
    <citation type="submission" date="2018-12" db="EMBL/GenBank/DDBJ databases">
        <authorList>
            <person name="Sun L."/>
            <person name="Chen Z."/>
        </authorList>
    </citation>
    <scope>NUCLEOTIDE SEQUENCE [LARGE SCALE GENOMIC DNA]</scope>
    <source>
        <strain evidence="4">3-2-2</strain>
    </source>
</reference>
<feature type="domain" description="Serine aminopeptidase S33" evidence="3">
    <location>
        <begin position="16"/>
        <end position="225"/>
    </location>
</feature>
<dbReference type="Gene3D" id="3.40.50.1820">
    <property type="entry name" value="alpha/beta hydrolase"/>
    <property type="match status" value="1"/>
</dbReference>
<comment type="caution">
    <text evidence="4">The sequence shown here is derived from an EMBL/GenBank/DDBJ whole genome shotgun (WGS) entry which is preliminary data.</text>
</comment>
<gene>
    <name evidence="4" type="ORF">D4T97_004715</name>
</gene>